<name>A0AAE0ZA06_9GAST</name>
<keyword evidence="3" id="KW-1185">Reference proteome</keyword>
<evidence type="ECO:0000313" key="3">
    <source>
        <dbReference type="Proteomes" id="UP001283361"/>
    </source>
</evidence>
<feature type="compositionally biased region" description="Polar residues" evidence="1">
    <location>
        <begin position="45"/>
        <end position="66"/>
    </location>
</feature>
<comment type="caution">
    <text evidence="2">The sequence shown here is derived from an EMBL/GenBank/DDBJ whole genome shotgun (WGS) entry which is preliminary data.</text>
</comment>
<feature type="region of interest" description="Disordered" evidence="1">
    <location>
        <begin position="38"/>
        <end position="66"/>
    </location>
</feature>
<evidence type="ECO:0000313" key="2">
    <source>
        <dbReference type="EMBL" id="KAK3764637.1"/>
    </source>
</evidence>
<reference evidence="2" key="1">
    <citation type="journal article" date="2023" name="G3 (Bethesda)">
        <title>A reference genome for the long-term kleptoplast-retaining sea slug Elysia crispata morphotype clarki.</title>
        <authorList>
            <person name="Eastman K.E."/>
            <person name="Pendleton A.L."/>
            <person name="Shaikh M.A."/>
            <person name="Suttiyut T."/>
            <person name="Ogas R."/>
            <person name="Tomko P."/>
            <person name="Gavelis G."/>
            <person name="Widhalm J.R."/>
            <person name="Wisecaver J.H."/>
        </authorList>
    </citation>
    <scope>NUCLEOTIDE SEQUENCE</scope>
    <source>
        <strain evidence="2">ECLA1</strain>
    </source>
</reference>
<proteinExistence type="predicted"/>
<evidence type="ECO:0000256" key="1">
    <source>
        <dbReference type="SAM" id="MobiDB-lite"/>
    </source>
</evidence>
<protein>
    <submittedName>
        <fullName evidence="2">Uncharacterized protein</fullName>
    </submittedName>
</protein>
<gene>
    <name evidence="2" type="ORF">RRG08_008514</name>
</gene>
<organism evidence="2 3">
    <name type="scientific">Elysia crispata</name>
    <name type="common">lettuce slug</name>
    <dbReference type="NCBI Taxonomy" id="231223"/>
    <lineage>
        <taxon>Eukaryota</taxon>
        <taxon>Metazoa</taxon>
        <taxon>Spiralia</taxon>
        <taxon>Lophotrochozoa</taxon>
        <taxon>Mollusca</taxon>
        <taxon>Gastropoda</taxon>
        <taxon>Heterobranchia</taxon>
        <taxon>Euthyneura</taxon>
        <taxon>Panpulmonata</taxon>
        <taxon>Sacoglossa</taxon>
        <taxon>Placobranchoidea</taxon>
        <taxon>Plakobranchidae</taxon>
        <taxon>Elysia</taxon>
    </lineage>
</organism>
<sequence length="66" mass="7354">MRGAMLWFYQSSVGSARSESSVAGVSYRYEMKKLMDARPVPPHRQPQTQSSILSQPECTSCVKLSS</sequence>
<dbReference type="EMBL" id="JAWDGP010004422">
    <property type="protein sequence ID" value="KAK3764637.1"/>
    <property type="molecule type" value="Genomic_DNA"/>
</dbReference>
<dbReference type="Proteomes" id="UP001283361">
    <property type="component" value="Unassembled WGS sequence"/>
</dbReference>
<accession>A0AAE0ZA06</accession>
<dbReference type="AlphaFoldDB" id="A0AAE0ZA06"/>